<reference evidence="3" key="1">
    <citation type="journal article" date="2013" name="Nat. Genet.">
        <title>The duck genome and transcriptome provide insight into an avian influenza virus reservoir species.</title>
        <authorList>
            <person name="Huang Y."/>
            <person name="Li Y."/>
            <person name="Burt D.W."/>
            <person name="Chen H."/>
            <person name="Zhang Y."/>
            <person name="Qian W."/>
            <person name="Kim H."/>
            <person name="Gan S."/>
            <person name="Zhao Y."/>
            <person name="Li J."/>
            <person name="Yi K."/>
            <person name="Feng H."/>
            <person name="Zhu P."/>
            <person name="Li B."/>
            <person name="Liu Q."/>
            <person name="Fairley S."/>
            <person name="Magor K.E."/>
            <person name="Du Z."/>
            <person name="Hu X."/>
            <person name="Goodman L."/>
            <person name="Tafer H."/>
            <person name="Vignal A."/>
            <person name="Lee T."/>
            <person name="Kim K.W."/>
            <person name="Sheng Z."/>
            <person name="An Y."/>
            <person name="Searle S."/>
            <person name="Herrero J."/>
            <person name="Groenen M.A."/>
            <person name="Crooijmans R.P."/>
            <person name="Faraut T."/>
            <person name="Cai Q."/>
            <person name="Webster R.G."/>
            <person name="Aldridge J.R."/>
            <person name="Warren W.C."/>
            <person name="Bartschat S."/>
            <person name="Kehr S."/>
            <person name="Marz M."/>
            <person name="Stadler P.F."/>
            <person name="Smith J."/>
            <person name="Kraus R.H."/>
            <person name="Zhao Y."/>
            <person name="Ren L."/>
            <person name="Fei J."/>
            <person name="Morisson M."/>
            <person name="Kaiser P."/>
            <person name="Griffin D.K."/>
            <person name="Rao M."/>
            <person name="Pitel F."/>
            <person name="Wang J."/>
            <person name="Li N."/>
        </authorList>
    </citation>
    <scope>NUCLEOTIDE SEQUENCE [LARGE SCALE GENOMIC DNA]</scope>
</reference>
<protein>
    <recommendedName>
        <fullName evidence="4">Secreted protein</fullName>
    </recommendedName>
</protein>
<keyword evidence="1" id="KW-0732">Signal</keyword>
<evidence type="ECO:0000313" key="2">
    <source>
        <dbReference type="EMBL" id="EOA96662.1"/>
    </source>
</evidence>
<proteinExistence type="predicted"/>
<evidence type="ECO:0000256" key="1">
    <source>
        <dbReference type="SAM" id="SignalP"/>
    </source>
</evidence>
<gene>
    <name evidence="2" type="ORF">Anapl_17038</name>
</gene>
<accession>R0L8N1</accession>
<dbReference type="Proteomes" id="UP000296049">
    <property type="component" value="Unassembled WGS sequence"/>
</dbReference>
<organism evidence="2 3">
    <name type="scientific">Anas platyrhynchos</name>
    <name type="common">Mallard</name>
    <name type="synonym">Anas boschas</name>
    <dbReference type="NCBI Taxonomy" id="8839"/>
    <lineage>
        <taxon>Eukaryota</taxon>
        <taxon>Metazoa</taxon>
        <taxon>Chordata</taxon>
        <taxon>Craniata</taxon>
        <taxon>Vertebrata</taxon>
        <taxon>Euteleostomi</taxon>
        <taxon>Archelosauria</taxon>
        <taxon>Archosauria</taxon>
        <taxon>Dinosauria</taxon>
        <taxon>Saurischia</taxon>
        <taxon>Theropoda</taxon>
        <taxon>Coelurosauria</taxon>
        <taxon>Aves</taxon>
        <taxon>Neognathae</taxon>
        <taxon>Galloanserae</taxon>
        <taxon>Anseriformes</taxon>
        <taxon>Anatidae</taxon>
        <taxon>Anatinae</taxon>
        <taxon>Anas</taxon>
    </lineage>
</organism>
<feature type="signal peptide" evidence="1">
    <location>
        <begin position="1"/>
        <end position="18"/>
    </location>
</feature>
<feature type="chain" id="PRO_5004344302" description="Secreted protein" evidence="1">
    <location>
        <begin position="19"/>
        <end position="205"/>
    </location>
</feature>
<dbReference type="AlphaFoldDB" id="R0L8N1"/>
<evidence type="ECO:0000313" key="3">
    <source>
        <dbReference type="Proteomes" id="UP000296049"/>
    </source>
</evidence>
<name>R0L8N1_ANAPL</name>
<keyword evidence="3" id="KW-1185">Reference proteome</keyword>
<dbReference type="EMBL" id="KB743911">
    <property type="protein sequence ID" value="EOA96662.1"/>
    <property type="molecule type" value="Genomic_DNA"/>
</dbReference>
<sequence length="205" mass="21735">MPAQEFIHLSFILLTTLAISVSHRCQWQSAGGNYLHKGPAAGTLCKVLLHLHAAETFGLAAPHSARITRAKSFVTAPSGEEGSTPSQSKEIPVSRHAPVVKLPFCLRDTLKGEGKGAAAALPAPRNSPALPWVVRGGGCQPRLKRLTKSSQPPAGSSAIVFSDHCGHHTHIPAAAKRCASFTEDCSSCPESMPAFEVFPERTEPC</sequence>
<evidence type="ECO:0008006" key="4">
    <source>
        <dbReference type="Google" id="ProtNLM"/>
    </source>
</evidence>